<dbReference type="InterPro" id="IPR025944">
    <property type="entry name" value="Sigma_54_int_dom_CS"/>
</dbReference>
<keyword evidence="9" id="KW-1185">Reference proteome</keyword>
<dbReference type="AlphaFoldDB" id="A0A7I8DDJ8"/>
<dbReference type="PANTHER" id="PTHR32071">
    <property type="entry name" value="TRANSCRIPTIONAL REGULATORY PROTEIN"/>
    <property type="match status" value="1"/>
</dbReference>
<dbReference type="InterPro" id="IPR002078">
    <property type="entry name" value="Sigma_54_int"/>
</dbReference>
<dbReference type="Gene3D" id="3.40.50.2300">
    <property type="match status" value="1"/>
</dbReference>
<dbReference type="SUPFAM" id="SSF46689">
    <property type="entry name" value="Homeodomain-like"/>
    <property type="match status" value="1"/>
</dbReference>
<evidence type="ECO:0000256" key="3">
    <source>
        <dbReference type="ARBA" id="ARBA00023015"/>
    </source>
</evidence>
<feature type="domain" description="Sigma-54 factor interaction" evidence="6">
    <location>
        <begin position="146"/>
        <end position="372"/>
    </location>
</feature>
<keyword evidence="1" id="KW-0547">Nucleotide-binding</keyword>
<dbReference type="EMBL" id="AP023366">
    <property type="protein sequence ID" value="BCJ88268.1"/>
    <property type="molecule type" value="Genomic_DNA"/>
</dbReference>
<evidence type="ECO:0000256" key="5">
    <source>
        <dbReference type="PROSITE-ProRule" id="PRU00169"/>
    </source>
</evidence>
<dbReference type="InterPro" id="IPR003593">
    <property type="entry name" value="AAA+_ATPase"/>
</dbReference>
<dbReference type="Proteomes" id="UP000593802">
    <property type="component" value="Chromosome"/>
</dbReference>
<dbReference type="InterPro" id="IPR002197">
    <property type="entry name" value="HTH_Fis"/>
</dbReference>
<dbReference type="InterPro" id="IPR001789">
    <property type="entry name" value="Sig_transdc_resp-reg_receiver"/>
</dbReference>
<protein>
    <submittedName>
        <fullName evidence="8">Sigma-54-dependent Fis family transcriptional regulator</fullName>
    </submittedName>
</protein>
<dbReference type="SMART" id="SM00448">
    <property type="entry name" value="REC"/>
    <property type="match status" value="1"/>
</dbReference>
<dbReference type="PANTHER" id="PTHR32071:SF119">
    <property type="entry name" value="SIGMA L-DEPENDENT TRANSCRIPTIONAL REGULATOR YPLP-RELATED"/>
    <property type="match status" value="1"/>
</dbReference>
<evidence type="ECO:0000313" key="8">
    <source>
        <dbReference type="EMBL" id="BCJ88268.1"/>
    </source>
</evidence>
<dbReference type="GO" id="GO:0000160">
    <property type="term" value="P:phosphorelay signal transduction system"/>
    <property type="evidence" value="ECO:0007669"/>
    <property type="project" value="InterPro"/>
</dbReference>
<dbReference type="PROSITE" id="PS50045">
    <property type="entry name" value="SIGMA54_INTERACT_4"/>
    <property type="match status" value="1"/>
</dbReference>
<dbReference type="CDD" id="cd00009">
    <property type="entry name" value="AAA"/>
    <property type="match status" value="1"/>
</dbReference>
<keyword evidence="5" id="KW-0597">Phosphoprotein</keyword>
<accession>A0A7I8DDJ8</accession>
<dbReference type="GO" id="GO:0005524">
    <property type="term" value="F:ATP binding"/>
    <property type="evidence" value="ECO:0007669"/>
    <property type="project" value="UniProtKB-KW"/>
</dbReference>
<gene>
    <name evidence="8" type="ORF">skT53_32530</name>
</gene>
<dbReference type="KEGG" id="eff:skT53_32530"/>
<dbReference type="InterPro" id="IPR009057">
    <property type="entry name" value="Homeodomain-like_sf"/>
</dbReference>
<dbReference type="Pfam" id="PF25601">
    <property type="entry name" value="AAA_lid_14"/>
    <property type="match status" value="1"/>
</dbReference>
<dbReference type="PROSITE" id="PS50110">
    <property type="entry name" value="RESPONSE_REGULATORY"/>
    <property type="match status" value="1"/>
</dbReference>
<evidence type="ECO:0000256" key="1">
    <source>
        <dbReference type="ARBA" id="ARBA00022741"/>
    </source>
</evidence>
<dbReference type="Pfam" id="PF02954">
    <property type="entry name" value="HTH_8"/>
    <property type="match status" value="1"/>
</dbReference>
<feature type="modified residue" description="4-aspartylphosphate" evidence="5">
    <location>
        <position position="56"/>
    </location>
</feature>
<reference evidence="8 9" key="1">
    <citation type="submission" date="2020-08" db="EMBL/GenBank/DDBJ databases">
        <title>Complete Genome Sequence of Effusibacillus dendaii Strain skT53, Isolated from Farmland soil.</title>
        <authorList>
            <person name="Konishi T."/>
            <person name="Kawasaki H."/>
        </authorList>
    </citation>
    <scope>NUCLEOTIDE SEQUENCE [LARGE SCALE GENOMIC DNA]</scope>
    <source>
        <strain evidence="9">skT53</strain>
    </source>
</reference>
<evidence type="ECO:0000259" key="7">
    <source>
        <dbReference type="PROSITE" id="PS50110"/>
    </source>
</evidence>
<evidence type="ECO:0000259" key="6">
    <source>
        <dbReference type="PROSITE" id="PS50045"/>
    </source>
</evidence>
<evidence type="ECO:0000256" key="4">
    <source>
        <dbReference type="ARBA" id="ARBA00023163"/>
    </source>
</evidence>
<keyword evidence="4" id="KW-0804">Transcription</keyword>
<proteinExistence type="predicted"/>
<dbReference type="PRINTS" id="PR01590">
    <property type="entry name" value="HTHFIS"/>
</dbReference>
<dbReference type="Pfam" id="PF00072">
    <property type="entry name" value="Response_reg"/>
    <property type="match status" value="1"/>
</dbReference>
<dbReference type="RefSeq" id="WP_200758903.1">
    <property type="nucleotide sequence ID" value="NZ_AP023366.1"/>
</dbReference>
<dbReference type="Gene3D" id="1.10.8.60">
    <property type="match status" value="1"/>
</dbReference>
<evidence type="ECO:0000256" key="2">
    <source>
        <dbReference type="ARBA" id="ARBA00022840"/>
    </source>
</evidence>
<dbReference type="InterPro" id="IPR027417">
    <property type="entry name" value="P-loop_NTPase"/>
</dbReference>
<organism evidence="8 9">
    <name type="scientific">Effusibacillus dendaii</name>
    <dbReference type="NCBI Taxonomy" id="2743772"/>
    <lineage>
        <taxon>Bacteria</taxon>
        <taxon>Bacillati</taxon>
        <taxon>Bacillota</taxon>
        <taxon>Bacilli</taxon>
        <taxon>Bacillales</taxon>
        <taxon>Alicyclobacillaceae</taxon>
        <taxon>Effusibacillus</taxon>
    </lineage>
</organism>
<dbReference type="SUPFAM" id="SSF52540">
    <property type="entry name" value="P-loop containing nucleoside triphosphate hydrolases"/>
    <property type="match status" value="1"/>
</dbReference>
<dbReference type="InterPro" id="IPR058031">
    <property type="entry name" value="AAA_lid_NorR"/>
</dbReference>
<keyword evidence="2" id="KW-0067">ATP-binding</keyword>
<dbReference type="Gene3D" id="3.40.50.300">
    <property type="entry name" value="P-loop containing nucleotide triphosphate hydrolases"/>
    <property type="match status" value="1"/>
</dbReference>
<dbReference type="PROSITE" id="PS00688">
    <property type="entry name" value="SIGMA54_INTERACT_3"/>
    <property type="match status" value="1"/>
</dbReference>
<feature type="domain" description="Response regulatory" evidence="7">
    <location>
        <begin position="7"/>
        <end position="121"/>
    </location>
</feature>
<dbReference type="InterPro" id="IPR011006">
    <property type="entry name" value="CheY-like_superfamily"/>
</dbReference>
<dbReference type="Pfam" id="PF00158">
    <property type="entry name" value="Sigma54_activat"/>
    <property type="match status" value="1"/>
</dbReference>
<dbReference type="SUPFAM" id="SSF52172">
    <property type="entry name" value="CheY-like"/>
    <property type="match status" value="1"/>
</dbReference>
<dbReference type="GO" id="GO:0043565">
    <property type="term" value="F:sequence-specific DNA binding"/>
    <property type="evidence" value="ECO:0007669"/>
    <property type="project" value="InterPro"/>
</dbReference>
<dbReference type="GO" id="GO:0006355">
    <property type="term" value="P:regulation of DNA-templated transcription"/>
    <property type="evidence" value="ECO:0007669"/>
    <property type="project" value="InterPro"/>
</dbReference>
<keyword evidence="3" id="KW-0805">Transcription regulation</keyword>
<dbReference type="Gene3D" id="1.10.10.60">
    <property type="entry name" value="Homeodomain-like"/>
    <property type="match status" value="1"/>
</dbReference>
<sequence>MEWQNIRLLIVDDETDLLDLLLQRLQRKGCTVSGAASSEEALRLLDAASFDVGIYDINLPGVDGIQLLRETKHKNPDMEVIMLTGHGTVDTAIEAMKLGAYDYLRKPYSLPELEAVLAKAAEKNRLRETNRGLKQVLLSETGQFAIVGQSPAMQNLLDLTRRVADSGILILIEGESGTGKELIAKALHFWSGRREHPFIAVNSAAIPESLLESELFGHVKGAFTGAVSDKQGLVELADRGTLFLDEIGEMPLAFQAKLLRFLESQEFRRVGDSRLRRVDVRVVVATNRILETEVAKGNFREDLFYRLNVMKLTLPPLCERMEDIPLLIDHFLAKSRKGQNVAISADARKALCRYRFPGNVRELFHMLERGMVLAKGGVIETRDLLIPEESIGKSSLVDTDQLISLPELEKQHILRVLNACKGNKTQAAKILDISVRNLYRKLEEYGMLNVTF</sequence>
<dbReference type="InterPro" id="IPR025662">
    <property type="entry name" value="Sigma_54_int_dom_ATP-bd_1"/>
</dbReference>
<dbReference type="FunFam" id="3.40.50.300:FF:000006">
    <property type="entry name" value="DNA-binding transcriptional regulator NtrC"/>
    <property type="match status" value="1"/>
</dbReference>
<evidence type="ECO:0000313" key="9">
    <source>
        <dbReference type="Proteomes" id="UP000593802"/>
    </source>
</evidence>
<dbReference type="PROSITE" id="PS00675">
    <property type="entry name" value="SIGMA54_INTERACT_1"/>
    <property type="match status" value="1"/>
</dbReference>
<name>A0A7I8DDJ8_9BACL</name>
<dbReference type="SMART" id="SM00382">
    <property type="entry name" value="AAA"/>
    <property type="match status" value="1"/>
</dbReference>